<gene>
    <name evidence="7" type="primary">DDX51</name>
    <name evidence="7" type="ORF">SPIL2461_LOCUS16041</name>
</gene>
<dbReference type="Pfam" id="PF00271">
    <property type="entry name" value="Helicase_C"/>
    <property type="match status" value="1"/>
</dbReference>
<dbReference type="SMART" id="SM00490">
    <property type="entry name" value="HELICc"/>
    <property type="match status" value="1"/>
</dbReference>
<dbReference type="AlphaFoldDB" id="A0A812V086"/>
<reference evidence="7" key="1">
    <citation type="submission" date="2021-02" db="EMBL/GenBank/DDBJ databases">
        <authorList>
            <person name="Dougan E. K."/>
            <person name="Rhodes N."/>
            <person name="Thang M."/>
            <person name="Chan C."/>
        </authorList>
    </citation>
    <scope>NUCLEOTIDE SEQUENCE</scope>
</reference>
<keyword evidence="3" id="KW-0347">Helicase</keyword>
<dbReference type="InterPro" id="IPR001650">
    <property type="entry name" value="Helicase_C-like"/>
</dbReference>
<evidence type="ECO:0000256" key="1">
    <source>
        <dbReference type="ARBA" id="ARBA00022741"/>
    </source>
</evidence>
<name>A0A812V086_SYMPI</name>
<feature type="non-terminal residue" evidence="7">
    <location>
        <position position="168"/>
    </location>
</feature>
<evidence type="ECO:0000256" key="5">
    <source>
        <dbReference type="SAM" id="MobiDB-lite"/>
    </source>
</evidence>
<dbReference type="OrthoDB" id="196131at2759"/>
<evidence type="ECO:0000313" key="8">
    <source>
        <dbReference type="Proteomes" id="UP000649617"/>
    </source>
</evidence>
<organism evidence="7 8">
    <name type="scientific">Symbiodinium pilosum</name>
    <name type="common">Dinoflagellate</name>
    <dbReference type="NCBI Taxonomy" id="2952"/>
    <lineage>
        <taxon>Eukaryota</taxon>
        <taxon>Sar</taxon>
        <taxon>Alveolata</taxon>
        <taxon>Dinophyceae</taxon>
        <taxon>Suessiales</taxon>
        <taxon>Symbiodiniaceae</taxon>
        <taxon>Symbiodinium</taxon>
    </lineage>
</organism>
<accession>A0A812V086</accession>
<dbReference type="Gene3D" id="3.40.50.300">
    <property type="entry name" value="P-loop containing nucleotide triphosphate hydrolases"/>
    <property type="match status" value="1"/>
</dbReference>
<dbReference type="GO" id="GO:0005829">
    <property type="term" value="C:cytosol"/>
    <property type="evidence" value="ECO:0007669"/>
    <property type="project" value="TreeGrafter"/>
</dbReference>
<dbReference type="PANTHER" id="PTHR47959">
    <property type="entry name" value="ATP-DEPENDENT RNA HELICASE RHLE-RELATED"/>
    <property type="match status" value="1"/>
</dbReference>
<feature type="non-terminal residue" evidence="7">
    <location>
        <position position="1"/>
    </location>
</feature>
<keyword evidence="2" id="KW-0378">Hydrolase</keyword>
<proteinExistence type="predicted"/>
<dbReference type="EMBL" id="CAJNIZ010040713">
    <property type="protein sequence ID" value="CAE7606573.1"/>
    <property type="molecule type" value="Genomic_DNA"/>
</dbReference>
<dbReference type="InterPro" id="IPR050079">
    <property type="entry name" value="DEAD_box_RNA_helicase"/>
</dbReference>
<evidence type="ECO:0000256" key="2">
    <source>
        <dbReference type="ARBA" id="ARBA00022801"/>
    </source>
</evidence>
<dbReference type="InterPro" id="IPR027417">
    <property type="entry name" value="P-loop_NTPase"/>
</dbReference>
<feature type="region of interest" description="Disordered" evidence="5">
    <location>
        <begin position="1"/>
        <end position="24"/>
    </location>
</feature>
<dbReference type="GO" id="GO:0005524">
    <property type="term" value="F:ATP binding"/>
    <property type="evidence" value="ECO:0007669"/>
    <property type="project" value="UniProtKB-KW"/>
</dbReference>
<feature type="compositionally biased region" description="Acidic residues" evidence="5">
    <location>
        <begin position="1"/>
        <end position="16"/>
    </location>
</feature>
<keyword evidence="4" id="KW-0067">ATP-binding</keyword>
<evidence type="ECO:0000259" key="6">
    <source>
        <dbReference type="PROSITE" id="PS51194"/>
    </source>
</evidence>
<feature type="domain" description="Helicase C-terminal" evidence="6">
    <location>
        <begin position="1"/>
        <end position="141"/>
    </location>
</feature>
<dbReference type="CDD" id="cd18787">
    <property type="entry name" value="SF2_C_DEAD"/>
    <property type="match status" value="1"/>
</dbReference>
<keyword evidence="1" id="KW-0547">Nucleotide-binding</keyword>
<dbReference type="PANTHER" id="PTHR47959:SF1">
    <property type="entry name" value="ATP-DEPENDENT RNA HELICASE DBPA"/>
    <property type="match status" value="1"/>
</dbReference>
<evidence type="ECO:0000256" key="4">
    <source>
        <dbReference type="ARBA" id="ARBA00022840"/>
    </source>
</evidence>
<comment type="caution">
    <text evidence="7">The sequence shown here is derived from an EMBL/GenBank/DDBJ whole genome shotgun (WGS) entry which is preliminary data.</text>
</comment>
<dbReference type="PROSITE" id="PS51194">
    <property type="entry name" value="HELICASE_CTER"/>
    <property type="match status" value="1"/>
</dbReference>
<evidence type="ECO:0000256" key="3">
    <source>
        <dbReference type="ARBA" id="ARBA00022806"/>
    </source>
</evidence>
<dbReference type="GO" id="GO:0003724">
    <property type="term" value="F:RNA helicase activity"/>
    <property type="evidence" value="ECO:0007669"/>
    <property type="project" value="TreeGrafter"/>
</dbReference>
<keyword evidence="8" id="KW-1185">Reference proteome</keyword>
<dbReference type="GO" id="GO:0016787">
    <property type="term" value="F:hydrolase activity"/>
    <property type="evidence" value="ECO:0007669"/>
    <property type="project" value="UniProtKB-KW"/>
</dbReference>
<dbReference type="SUPFAM" id="SSF52540">
    <property type="entry name" value="P-loop containing nucleoside triphosphate hydrolases"/>
    <property type="match status" value="1"/>
</dbReference>
<protein>
    <submittedName>
        <fullName evidence="7">DDX51 protein</fullName>
    </submittedName>
</protein>
<dbReference type="Proteomes" id="UP000649617">
    <property type="component" value="Unassembled WGS sequence"/>
</dbReference>
<sequence length="168" mass="18511">ASSELAEEEQKTDDEVLSVGDAKEAGLTPLPCPVAEFSSTLAPKERAVLLRRFRSAKVKCLVCSDIVARGIDIPAVSAVINYTAPSHLQTYIHRVGRTARAGKVGHTFTFVASGDHERFKTMLQQSADCWERISKFTLPSAARSQPPWWAEAKQLLQRCLESESKGRL</sequence>
<evidence type="ECO:0000313" key="7">
    <source>
        <dbReference type="EMBL" id="CAE7606573.1"/>
    </source>
</evidence>